<name>A0A8X6UH88_NEPPI</name>
<dbReference type="AlphaFoldDB" id="A0A8X6UH88"/>
<evidence type="ECO:0000313" key="3">
    <source>
        <dbReference type="Proteomes" id="UP000887013"/>
    </source>
</evidence>
<feature type="region of interest" description="Disordered" evidence="1">
    <location>
        <begin position="1"/>
        <end position="64"/>
    </location>
</feature>
<proteinExistence type="predicted"/>
<sequence>MEPDYSDEEMNSKEKEKSNATVDLADPWVRERKRHQVVGRTSDGPRGPEPRERQQRPSRPRHIYSNFTVDDDVDTHKTKRRSLRVSLKTTAKNLAQCLKILETDTKDPQLHSLSAQLEDIFPRLDKIQNEISSLLLENNRAIAEYADFEAAENYWDNYLELKSKVGTFLKRNSKALSKNTGEKLNFIEILIKRSFQVILKTFELSGVFS</sequence>
<evidence type="ECO:0000256" key="1">
    <source>
        <dbReference type="SAM" id="MobiDB-lite"/>
    </source>
</evidence>
<dbReference type="EMBL" id="BMAW01125879">
    <property type="protein sequence ID" value="GFU14472.1"/>
    <property type="molecule type" value="Genomic_DNA"/>
</dbReference>
<evidence type="ECO:0000313" key="2">
    <source>
        <dbReference type="EMBL" id="GFU14472.1"/>
    </source>
</evidence>
<keyword evidence="3" id="KW-1185">Reference proteome</keyword>
<gene>
    <name evidence="2" type="primary">AVEN_137463_1</name>
    <name evidence="2" type="ORF">NPIL_115011</name>
</gene>
<accession>A0A8X6UH88</accession>
<feature type="compositionally biased region" description="Basic and acidic residues" evidence="1">
    <location>
        <begin position="46"/>
        <end position="55"/>
    </location>
</feature>
<protein>
    <submittedName>
        <fullName evidence="2">DUF1758 domain-containing protein</fullName>
    </submittedName>
</protein>
<reference evidence="2" key="1">
    <citation type="submission" date="2020-08" db="EMBL/GenBank/DDBJ databases">
        <title>Multicomponent nature underlies the extraordinary mechanical properties of spider dragline silk.</title>
        <authorList>
            <person name="Kono N."/>
            <person name="Nakamura H."/>
            <person name="Mori M."/>
            <person name="Yoshida Y."/>
            <person name="Ohtoshi R."/>
            <person name="Malay A.D."/>
            <person name="Moran D.A.P."/>
            <person name="Tomita M."/>
            <person name="Numata K."/>
            <person name="Arakawa K."/>
        </authorList>
    </citation>
    <scope>NUCLEOTIDE SEQUENCE</scope>
</reference>
<dbReference type="Proteomes" id="UP000887013">
    <property type="component" value="Unassembled WGS sequence"/>
</dbReference>
<organism evidence="2 3">
    <name type="scientific">Nephila pilipes</name>
    <name type="common">Giant wood spider</name>
    <name type="synonym">Nephila maculata</name>
    <dbReference type="NCBI Taxonomy" id="299642"/>
    <lineage>
        <taxon>Eukaryota</taxon>
        <taxon>Metazoa</taxon>
        <taxon>Ecdysozoa</taxon>
        <taxon>Arthropoda</taxon>
        <taxon>Chelicerata</taxon>
        <taxon>Arachnida</taxon>
        <taxon>Araneae</taxon>
        <taxon>Araneomorphae</taxon>
        <taxon>Entelegynae</taxon>
        <taxon>Araneoidea</taxon>
        <taxon>Nephilidae</taxon>
        <taxon>Nephila</taxon>
    </lineage>
</organism>
<comment type="caution">
    <text evidence="2">The sequence shown here is derived from an EMBL/GenBank/DDBJ whole genome shotgun (WGS) entry which is preliminary data.</text>
</comment>